<name>B6HDC0_PENRW</name>
<proteinExistence type="predicted"/>
<sequence length="147" mass="16045">MPGCLSEPQSQSAADHDRDKAIPRGSVVVDPEANDGLGRHVNECLQGSDGVAQGDSLGHASDSFGNVLCQHGFVTIETDATLLVLLFTGTRPNWSDWTLKWGGDVRDMYGILRMGCFTNAKSEIPQIDLVYALAWTRRDRAWAMATH</sequence>
<organism evidence="2 3">
    <name type="scientific">Penicillium rubens (strain ATCC 28089 / DSM 1075 / NRRL 1951 / Wisconsin 54-1255)</name>
    <name type="common">Penicillium chrysogenum</name>
    <dbReference type="NCBI Taxonomy" id="500485"/>
    <lineage>
        <taxon>Eukaryota</taxon>
        <taxon>Fungi</taxon>
        <taxon>Dikarya</taxon>
        <taxon>Ascomycota</taxon>
        <taxon>Pezizomycotina</taxon>
        <taxon>Eurotiomycetes</taxon>
        <taxon>Eurotiomycetidae</taxon>
        <taxon>Eurotiales</taxon>
        <taxon>Aspergillaceae</taxon>
        <taxon>Penicillium</taxon>
        <taxon>Penicillium chrysogenum species complex</taxon>
    </lineage>
</organism>
<dbReference type="Proteomes" id="UP000000724">
    <property type="component" value="Contig Pc00c20"/>
</dbReference>
<keyword evidence="3" id="KW-1185">Reference proteome</keyword>
<dbReference type="HOGENOM" id="CLU_1768717_0_0_1"/>
<dbReference type="EMBL" id="AM920435">
    <property type="protein sequence ID" value="CAP86024.1"/>
    <property type="molecule type" value="Genomic_DNA"/>
</dbReference>
<evidence type="ECO:0000313" key="3">
    <source>
        <dbReference type="Proteomes" id="UP000000724"/>
    </source>
</evidence>
<evidence type="ECO:0000256" key="1">
    <source>
        <dbReference type="SAM" id="MobiDB-lite"/>
    </source>
</evidence>
<reference evidence="2 3" key="1">
    <citation type="journal article" date="2008" name="Nat. Biotechnol.">
        <title>Genome sequencing and analysis of the filamentous fungus Penicillium chrysogenum.</title>
        <authorList>
            <person name="van den Berg M.A."/>
            <person name="Albang R."/>
            <person name="Albermann K."/>
            <person name="Badger J.H."/>
            <person name="Daran J.-M."/>
            <person name="Driessen A.J.M."/>
            <person name="Garcia-Estrada C."/>
            <person name="Fedorova N.D."/>
            <person name="Harris D.M."/>
            <person name="Heijne W.H.M."/>
            <person name="Joardar V.S."/>
            <person name="Kiel J.A.K.W."/>
            <person name="Kovalchuk A."/>
            <person name="Martin J.F."/>
            <person name="Nierman W.C."/>
            <person name="Nijland J.G."/>
            <person name="Pronk J.T."/>
            <person name="Roubos J.A."/>
            <person name="van der Klei I.J."/>
            <person name="van Peij N.N.M.E."/>
            <person name="Veenhuis M."/>
            <person name="von Doehren H."/>
            <person name="Wagner C."/>
            <person name="Wortman J.R."/>
            <person name="Bovenberg R.A.L."/>
        </authorList>
    </citation>
    <scope>NUCLEOTIDE SEQUENCE [LARGE SCALE GENOMIC DNA]</scope>
    <source>
        <strain evidence="3">ATCC 28089 / DSM 1075 / NRRL 1951 / Wisconsin 54-1255</strain>
    </source>
</reference>
<dbReference type="VEuPathDB" id="FungiDB:PCH_Pc20g06950"/>
<feature type="region of interest" description="Disordered" evidence="1">
    <location>
        <begin position="1"/>
        <end position="34"/>
    </location>
</feature>
<dbReference type="OrthoDB" id="10302162at2759"/>
<protein>
    <submittedName>
        <fullName evidence="2">Uncharacterized protein</fullName>
    </submittedName>
</protein>
<evidence type="ECO:0000313" key="2">
    <source>
        <dbReference type="EMBL" id="CAP86024.1"/>
    </source>
</evidence>
<gene>
    <name evidence="2" type="ORF">Pc20g06950</name>
    <name evidence="2" type="ORF">PCH_Pc20g06950</name>
</gene>
<dbReference type="AlphaFoldDB" id="B6HDC0"/>
<accession>B6HDC0</accession>